<name>A0ABD0M6D7_9CAEN</name>
<comment type="similarity">
    <text evidence="3">Belongs to the ATG2 family.</text>
</comment>
<protein>
    <recommendedName>
        <fullName evidence="4">Autophagy-related protein 2</fullName>
    </recommendedName>
</protein>
<evidence type="ECO:0000256" key="8">
    <source>
        <dbReference type="ARBA" id="ARBA00023055"/>
    </source>
</evidence>
<keyword evidence="6" id="KW-0256">Endoplasmic reticulum</keyword>
<feature type="compositionally biased region" description="Basic and acidic residues" evidence="12">
    <location>
        <begin position="957"/>
        <end position="968"/>
    </location>
</feature>
<dbReference type="Pfam" id="PF13329">
    <property type="entry name" value="ATG2_CAD"/>
    <property type="match status" value="2"/>
</dbReference>
<feature type="compositionally biased region" description="Basic and acidic residues" evidence="12">
    <location>
        <begin position="432"/>
        <end position="441"/>
    </location>
</feature>
<dbReference type="GO" id="GO:0006869">
    <property type="term" value="P:lipid transport"/>
    <property type="evidence" value="ECO:0007669"/>
    <property type="project" value="UniProtKB-KW"/>
</dbReference>
<evidence type="ECO:0000256" key="12">
    <source>
        <dbReference type="SAM" id="MobiDB-lite"/>
    </source>
</evidence>
<feature type="region of interest" description="Disordered" evidence="12">
    <location>
        <begin position="1125"/>
        <end position="1180"/>
    </location>
</feature>
<feature type="region of interest" description="Disordered" evidence="12">
    <location>
        <begin position="808"/>
        <end position="827"/>
    </location>
</feature>
<comment type="catalytic activity">
    <reaction evidence="11">
        <text>a 1,2-diacyl-sn-glycero-3-phosphoethanolamine(in) = a 1,2-diacyl-sn-glycero-3-phosphoethanolamine(out)</text>
        <dbReference type="Rhea" id="RHEA:38895"/>
        <dbReference type="ChEBI" id="CHEBI:64612"/>
    </reaction>
</comment>
<feature type="region of interest" description="Disordered" evidence="12">
    <location>
        <begin position="415"/>
        <end position="441"/>
    </location>
</feature>
<evidence type="ECO:0000256" key="6">
    <source>
        <dbReference type="ARBA" id="ARBA00022824"/>
    </source>
</evidence>
<dbReference type="InterPro" id="IPR026849">
    <property type="entry name" value="ATG2"/>
</dbReference>
<feature type="compositionally biased region" description="Basic residues" evidence="12">
    <location>
        <begin position="1381"/>
        <end position="1393"/>
    </location>
</feature>
<comment type="caution">
    <text evidence="13">The sequence shown here is derived from an EMBL/GenBank/DDBJ whole genome shotgun (WGS) entry which is preliminary data.</text>
</comment>
<feature type="compositionally biased region" description="Basic and acidic residues" evidence="12">
    <location>
        <begin position="781"/>
        <end position="794"/>
    </location>
</feature>
<evidence type="ECO:0000256" key="5">
    <source>
        <dbReference type="ARBA" id="ARBA00022448"/>
    </source>
</evidence>
<feature type="region of interest" description="Disordered" evidence="12">
    <location>
        <begin position="763"/>
        <end position="794"/>
    </location>
</feature>
<evidence type="ECO:0000256" key="9">
    <source>
        <dbReference type="ARBA" id="ARBA00023136"/>
    </source>
</evidence>
<organism evidence="13 14">
    <name type="scientific">Batillaria attramentaria</name>
    <dbReference type="NCBI Taxonomy" id="370345"/>
    <lineage>
        <taxon>Eukaryota</taxon>
        <taxon>Metazoa</taxon>
        <taxon>Spiralia</taxon>
        <taxon>Lophotrochozoa</taxon>
        <taxon>Mollusca</taxon>
        <taxon>Gastropoda</taxon>
        <taxon>Caenogastropoda</taxon>
        <taxon>Sorbeoconcha</taxon>
        <taxon>Cerithioidea</taxon>
        <taxon>Batillariidae</taxon>
        <taxon>Batillaria</taxon>
    </lineage>
</organism>
<dbReference type="PANTHER" id="PTHR13190:SF1">
    <property type="entry name" value="AUTOPHAGY-RELATED 2, ISOFORM A"/>
    <property type="match status" value="1"/>
</dbReference>
<feature type="region of interest" description="Disordered" evidence="12">
    <location>
        <begin position="1375"/>
        <end position="1400"/>
    </location>
</feature>
<feature type="compositionally biased region" description="Polar residues" evidence="12">
    <location>
        <begin position="268"/>
        <end position="292"/>
    </location>
</feature>
<proteinExistence type="inferred from homology"/>
<sequence>MMMSVEGRGKLLDTAIGNAFVKKRKKKLLTFPSQDSAEQTPHGSLYTVTPAAKIRVSVISRSELYGDTSSETKVSVELGPLSSEVDITIIDRLTGLLYPSTPQYAASQSGVFAQTTANTAGAHCFDQAMDDGSSTKDSVVDASVTCSRASLRIRFPVPDLHPSSQLAPRQWWRRDLHKEVLLLELQSLRFHTSSAPSGTSVYELTCSQVEAYFQEDFNQTPILFGRVTGDDSVDAQEAEEGFNWPRVVVKMFPHSTGALDVGEESDDSTPNSSLNGACQFSTPEPSPFSSRKSMYDREEMSHGGPEDGTGPPGTQEMVMPGDKREMQIFQESASARTQLLVEVTAPVVTALIHDKPFFELLYNRVNNDLLMWEPQAPSPHFSPESIPSGLGINLSVQHLLSANMSDHSELFEQHSAQFDSDSDSDENSPHYSIHDTKRSQREVRRQLQSKLCLSLNIGEGKLLACVPHKEEGCHGELLVVVKDATLFSVTAHDGDPDLRYLCFQSNRASLYHGSCVKQTVTPGRLDGIADNTPTHLSHRIYRSERGVPTGCIGLVGTGADNSQDMISVAVKTKIDTMNNTKHFVVSLVVQGGTLRHEMALDGESWISQVIQFLDVQDFPIKGYTMPTVLTELHLHLKGCAVDYRPVHMPLRAVLTAENFSVSSNITANSNSTSLRFLLEEAALYLSDKKYMEVNLRRDYVCVAHLALFELCARLGDGKEPGWPRTDMRVQANKVELRTCADSCRALIDLIMYFARDGDLEPKVSMSEDGESLSSQSTPRQGSEERRRSEGSLSESKLDYLHSMMEDAIRESSTSTSGSESPDKTTPGTAVFFMTEDHFNQSPQAAPPAGLRQIVVSPSAESVTSSMISQEGDGSDLEDDFCIIDDPGIGIAPRDGEPKIRVFTKEPIVIIDDFFSKPLGKIDHLKSPPSYPKPERRYTLRELTLTWYMYGGRDFGGKDRSRDPDKSKSEPAATHTEKSYLPAFGLPSPSVDKRKRPRSWQEQGGPERNHDVLMEVWLSKVGVQYEEYPPNVSKALRWVFLVHDAEVRDRLKASHINKFLYQDTSEKRPRQSSANMLCMKALFTRPDPKLPTRECSLHISGLPIRLNIDQESLFFLRRFIMEFTGQQPSDPYTPTAGGEGFRPGTPTLSSSVGSGSKDRGPVLGLDVGPEEEGGEEGGRPRPELLIQLDEISLERSQALKAALDDEGSDTSSNYDDSPVFFKSVVFSPAVPIRLDYSGKCLDMDRTLAGLLIGLAQLNNSELCLKRISHKQGLLGAEKVVAFLLNEWLLDIRSNQLPSILGGVGPMHSFVQLAQGIRDMFWMPVEQYRRDGRVWRGMQRGASSLTMSTARAVIELTNKAVSTIQYVSELTYDMLSPGPSVRQPKRRGHSRRRQLRQPTDLREGVTNAYHVISEGISDTAQQLVRAATEEQEQKGMTGAVGGVLRQIPPTAVKPLIIASSATSNVLGGMRNQLCPAARKEDEDKWKEDN</sequence>
<reference evidence="13 14" key="1">
    <citation type="journal article" date="2023" name="Sci. Data">
        <title>Genome assembly of the Korean intertidal mud-creeper Batillaria attramentaria.</title>
        <authorList>
            <person name="Patra A.K."/>
            <person name="Ho P.T."/>
            <person name="Jun S."/>
            <person name="Lee S.J."/>
            <person name="Kim Y."/>
            <person name="Won Y.J."/>
        </authorList>
    </citation>
    <scope>NUCLEOTIDE SEQUENCE [LARGE SCALE GENOMIC DNA]</scope>
    <source>
        <strain evidence="13">Wonlab-2016</strain>
    </source>
</reference>
<dbReference type="Proteomes" id="UP001519460">
    <property type="component" value="Unassembled WGS sequence"/>
</dbReference>
<dbReference type="GO" id="GO:0006914">
    <property type="term" value="P:autophagy"/>
    <property type="evidence" value="ECO:0007669"/>
    <property type="project" value="UniProtKB-KW"/>
</dbReference>
<keyword evidence="9" id="KW-0472">Membrane</keyword>
<feature type="compositionally biased region" description="Basic and acidic residues" evidence="12">
    <location>
        <begin position="293"/>
        <end position="305"/>
    </location>
</feature>
<feature type="compositionally biased region" description="Low complexity" evidence="12">
    <location>
        <begin position="810"/>
        <end position="819"/>
    </location>
</feature>
<feature type="region of interest" description="Disordered" evidence="12">
    <location>
        <begin position="258"/>
        <end position="313"/>
    </location>
</feature>
<dbReference type="GO" id="GO:0034045">
    <property type="term" value="C:phagophore assembly site membrane"/>
    <property type="evidence" value="ECO:0007669"/>
    <property type="project" value="UniProtKB-SubCell"/>
</dbReference>
<evidence type="ECO:0000256" key="2">
    <source>
        <dbReference type="ARBA" id="ARBA00004623"/>
    </source>
</evidence>
<dbReference type="GO" id="GO:0005789">
    <property type="term" value="C:endoplasmic reticulum membrane"/>
    <property type="evidence" value="ECO:0007669"/>
    <property type="project" value="UniProtKB-SubCell"/>
</dbReference>
<evidence type="ECO:0000256" key="7">
    <source>
        <dbReference type="ARBA" id="ARBA00023006"/>
    </source>
</evidence>
<evidence type="ECO:0000313" key="13">
    <source>
        <dbReference type="EMBL" id="KAK7506847.1"/>
    </source>
</evidence>
<gene>
    <name evidence="13" type="ORF">BaRGS_00001698</name>
</gene>
<comment type="subcellular location">
    <subcellularLocation>
        <location evidence="1">Endoplasmic reticulum membrane</location>
        <topology evidence="1">Peripheral membrane protein</topology>
    </subcellularLocation>
    <subcellularLocation>
        <location evidence="2">Preautophagosomal structure membrane</location>
        <topology evidence="2">Peripheral membrane protein</topology>
    </subcellularLocation>
</comment>
<evidence type="ECO:0000256" key="11">
    <source>
        <dbReference type="ARBA" id="ARBA00024615"/>
    </source>
</evidence>
<feature type="region of interest" description="Disordered" evidence="12">
    <location>
        <begin position="957"/>
        <end position="1005"/>
    </location>
</feature>
<evidence type="ECO:0000256" key="3">
    <source>
        <dbReference type="ARBA" id="ARBA00009714"/>
    </source>
</evidence>
<keyword evidence="14" id="KW-1185">Reference proteome</keyword>
<accession>A0ABD0M6D7</accession>
<keyword evidence="8" id="KW-0445">Lipid transport</keyword>
<evidence type="ECO:0000313" key="14">
    <source>
        <dbReference type="Proteomes" id="UP001519460"/>
    </source>
</evidence>
<evidence type="ECO:0000256" key="10">
    <source>
        <dbReference type="ARBA" id="ARBA00024479"/>
    </source>
</evidence>
<dbReference type="EMBL" id="JACVVK020000005">
    <property type="protein sequence ID" value="KAK7506847.1"/>
    <property type="molecule type" value="Genomic_DNA"/>
</dbReference>
<dbReference type="PANTHER" id="PTHR13190">
    <property type="entry name" value="AUTOPHAGY-RELATED 2, ISOFORM A"/>
    <property type="match status" value="1"/>
</dbReference>
<comment type="catalytic activity">
    <reaction evidence="10">
        <text>a 1,2-diacyl-sn-glycero-3-phospho-L-serine(in) = a 1,2-diacyl-sn-glycero-3-phospho-L-serine(out)</text>
        <dbReference type="Rhea" id="RHEA:38663"/>
        <dbReference type="ChEBI" id="CHEBI:57262"/>
    </reaction>
</comment>
<evidence type="ECO:0000256" key="1">
    <source>
        <dbReference type="ARBA" id="ARBA00004406"/>
    </source>
</evidence>
<keyword evidence="7" id="KW-0072">Autophagy</keyword>
<keyword evidence="5" id="KW-0813">Transport</keyword>
<evidence type="ECO:0000256" key="4">
    <source>
        <dbReference type="ARBA" id="ARBA00018070"/>
    </source>
</evidence>